<protein>
    <submittedName>
        <fullName evidence="2">Formyl-CoA transferase</fullName>
    </submittedName>
</protein>
<dbReference type="OrthoDB" id="9806585at2"/>
<dbReference type="RefSeq" id="WP_107563724.1">
    <property type="nucleotide sequence ID" value="NZ_NVQC01000030.1"/>
</dbReference>
<accession>A0A2T4TVH8</accession>
<dbReference type="PANTHER" id="PTHR48207:SF3">
    <property type="entry name" value="SUCCINATE--HYDROXYMETHYLGLUTARATE COA-TRANSFERASE"/>
    <property type="match status" value="1"/>
</dbReference>
<dbReference type="AlphaFoldDB" id="A0A2T4TVH8"/>
<reference evidence="2 3" key="1">
    <citation type="submission" date="2017-09" db="EMBL/GenBank/DDBJ databases">
        <title>Bloom of a denitrifying methanotroph, Candidatus Methylomirabilis limnetica, in a deep stratified lake.</title>
        <authorList>
            <person name="Graf J.S."/>
            <person name="Marchant H.K."/>
            <person name="Tienken D."/>
            <person name="Hach P.F."/>
            <person name="Brand A."/>
            <person name="Schubert C.J."/>
            <person name="Kuypers M.M."/>
            <person name="Milucka J."/>
        </authorList>
    </citation>
    <scope>NUCLEOTIDE SEQUENCE [LARGE SCALE GENOMIC DNA]</scope>
    <source>
        <strain evidence="2 3">Zug</strain>
    </source>
</reference>
<dbReference type="Proteomes" id="UP000241436">
    <property type="component" value="Unassembled WGS sequence"/>
</dbReference>
<dbReference type="PANTHER" id="PTHR48207">
    <property type="entry name" value="SUCCINATE--HYDROXYMETHYLGLUTARATE COA-TRANSFERASE"/>
    <property type="match status" value="1"/>
</dbReference>
<dbReference type="Gene3D" id="3.40.50.10540">
    <property type="entry name" value="Crotonobetainyl-coa:carnitine coa-transferase, domain 1"/>
    <property type="match status" value="1"/>
</dbReference>
<dbReference type="GO" id="GO:0008410">
    <property type="term" value="F:CoA-transferase activity"/>
    <property type="evidence" value="ECO:0007669"/>
    <property type="project" value="TreeGrafter"/>
</dbReference>
<gene>
    <name evidence="2" type="ORF">CLG94_11560</name>
</gene>
<organism evidence="2 3">
    <name type="scientific">Candidatus Methylomirabilis limnetica</name>
    <dbReference type="NCBI Taxonomy" id="2033718"/>
    <lineage>
        <taxon>Bacteria</taxon>
        <taxon>Candidatus Methylomirabilota</taxon>
        <taxon>Candidatus Methylomirabilia</taxon>
        <taxon>Candidatus Methylomirabilales</taxon>
        <taxon>Candidatus Methylomirabilaceae</taxon>
        <taxon>Candidatus Methylomirabilis</taxon>
    </lineage>
</organism>
<keyword evidence="1 2" id="KW-0808">Transferase</keyword>
<dbReference type="SUPFAM" id="SSF89796">
    <property type="entry name" value="CoA-transferase family III (CaiB/BaiF)"/>
    <property type="match status" value="1"/>
</dbReference>
<evidence type="ECO:0000313" key="3">
    <source>
        <dbReference type="Proteomes" id="UP000241436"/>
    </source>
</evidence>
<dbReference type="EMBL" id="NVQC01000030">
    <property type="protein sequence ID" value="PTL35112.1"/>
    <property type="molecule type" value="Genomic_DNA"/>
</dbReference>
<dbReference type="InterPro" id="IPR044855">
    <property type="entry name" value="CoA-Trfase_III_dom3_sf"/>
</dbReference>
<dbReference type="InterPro" id="IPR050483">
    <property type="entry name" value="CoA-transferase_III_domain"/>
</dbReference>
<dbReference type="InterPro" id="IPR023606">
    <property type="entry name" value="CoA-Trfase_III_dom_1_sf"/>
</dbReference>
<keyword evidence="3" id="KW-1185">Reference proteome</keyword>
<dbReference type="Pfam" id="PF02515">
    <property type="entry name" value="CoA_transf_3"/>
    <property type="match status" value="1"/>
</dbReference>
<sequence length="396" mass="42428">MAGALDGVRVLDLSRHLAGPYCAMMLGDLGADVIKIERPGVGDESRHWGPPFFSGESAYYLCCNRNKQSLTLNFKHERGLALARELARGSDVVIENFRVGVLDKLGLGYAELKAINPRLVYCSISGFGHTGPDRELGSYDFLIQGRSGLMSITGEPDGPPMKVGVAIADVAAGLFACSAVLSALFARERTGAGQHLDIALYDSQIAVLANVASNYLCSGEIPGRWGNAHKSIVPYEAFQAADDYLILAIGNDEQWQRFCVAAGVAAWAQDARFATNPQRVANREALIPLLNSLLSGKTVAEWLRLCAEADVPAGPVNTFDKVFADPQADARGMLVQMPHPTLGTVRLAGTPLNLSATPAEMRLPPPLLGEHTDAILREVLDLGDDAISELHRDGVV</sequence>
<comment type="caution">
    <text evidence="2">The sequence shown here is derived from an EMBL/GenBank/DDBJ whole genome shotgun (WGS) entry which is preliminary data.</text>
</comment>
<dbReference type="Gene3D" id="3.30.1540.10">
    <property type="entry name" value="formyl-coa transferase, domain 3"/>
    <property type="match status" value="1"/>
</dbReference>
<proteinExistence type="predicted"/>
<evidence type="ECO:0000313" key="2">
    <source>
        <dbReference type="EMBL" id="PTL35112.1"/>
    </source>
</evidence>
<dbReference type="InterPro" id="IPR003673">
    <property type="entry name" value="CoA-Trfase_fam_III"/>
</dbReference>
<reference evidence="3" key="2">
    <citation type="journal article" date="2018" name="Environ. Microbiol.">
        <title>Bloom of a denitrifying methanotroph, 'Candidatus Methylomirabilis limnetica', in a deep stratified lake.</title>
        <authorList>
            <person name="Graf J.S."/>
            <person name="Mayr M.J."/>
            <person name="Marchant H.K."/>
            <person name="Tienken D."/>
            <person name="Hach P.F."/>
            <person name="Brand A."/>
            <person name="Schubert C.J."/>
            <person name="Kuypers M.M."/>
            <person name="Milucka J."/>
        </authorList>
    </citation>
    <scope>NUCLEOTIDE SEQUENCE [LARGE SCALE GENOMIC DNA]</scope>
    <source>
        <strain evidence="3">Zug</strain>
    </source>
</reference>
<evidence type="ECO:0000256" key="1">
    <source>
        <dbReference type="ARBA" id="ARBA00022679"/>
    </source>
</evidence>
<name>A0A2T4TVH8_9BACT</name>